<protein>
    <submittedName>
        <fullName evidence="2">Uncharacterized protein</fullName>
    </submittedName>
</protein>
<gene>
    <name evidence="2" type="ORF">SAMN05444159_5084</name>
</gene>
<name>A0A1M6Y5P7_9BRAD</name>
<evidence type="ECO:0000256" key="1">
    <source>
        <dbReference type="SAM" id="Phobius"/>
    </source>
</evidence>
<reference evidence="2 3" key="1">
    <citation type="submission" date="2016-11" db="EMBL/GenBank/DDBJ databases">
        <authorList>
            <person name="Jaros S."/>
            <person name="Januszkiewicz K."/>
            <person name="Wedrychowicz H."/>
        </authorList>
    </citation>
    <scope>NUCLEOTIDE SEQUENCE [LARGE SCALE GENOMIC DNA]</scope>
    <source>
        <strain evidence="2 3">GAS499</strain>
    </source>
</reference>
<accession>A0A1M6Y5P7</accession>
<proteinExistence type="predicted"/>
<evidence type="ECO:0000313" key="3">
    <source>
        <dbReference type="Proteomes" id="UP000189935"/>
    </source>
</evidence>
<sequence length="194" mass="22232">MSKWLKQFLFGIWGLLLIPLITPTLEKWLEENVFSDPNGTATTVFPNAMATTVFNNLLALGQQRWFEFAFVLLTGIVIGVSLEWLNRKSDERKAFELRSLGTKFRGLSDNIKIRTASEWPDNVRDLKPAILSVFISAKKFDLWAPNEHVYQLPDASFLCEYFRCVGKLLEDGHFDEANSEALSWKPFLDKVKPS</sequence>
<keyword evidence="1" id="KW-1133">Transmembrane helix</keyword>
<organism evidence="2 3">
    <name type="scientific">Bradyrhizobium lablabi</name>
    <dbReference type="NCBI Taxonomy" id="722472"/>
    <lineage>
        <taxon>Bacteria</taxon>
        <taxon>Pseudomonadati</taxon>
        <taxon>Pseudomonadota</taxon>
        <taxon>Alphaproteobacteria</taxon>
        <taxon>Hyphomicrobiales</taxon>
        <taxon>Nitrobacteraceae</taxon>
        <taxon>Bradyrhizobium</taxon>
    </lineage>
</organism>
<dbReference type="AlphaFoldDB" id="A0A1M6Y5P7"/>
<keyword evidence="1" id="KW-0472">Membrane</keyword>
<dbReference type="Proteomes" id="UP000189935">
    <property type="component" value="Chromosome I"/>
</dbReference>
<dbReference type="EMBL" id="LT670844">
    <property type="protein sequence ID" value="SHL13349.1"/>
    <property type="molecule type" value="Genomic_DNA"/>
</dbReference>
<evidence type="ECO:0000313" key="2">
    <source>
        <dbReference type="EMBL" id="SHL13349.1"/>
    </source>
</evidence>
<feature type="transmembrane region" description="Helical" evidence="1">
    <location>
        <begin position="65"/>
        <end position="85"/>
    </location>
</feature>
<keyword evidence="1" id="KW-0812">Transmembrane</keyword>